<accession>A0A0D8BKK2</accession>
<feature type="region of interest" description="Disordered" evidence="1">
    <location>
        <begin position="65"/>
        <end position="110"/>
    </location>
</feature>
<gene>
    <name evidence="2" type="ORF">FF36_01252</name>
</gene>
<name>A0A0D8BKK2_9ACTN</name>
<dbReference type="Proteomes" id="UP000032545">
    <property type="component" value="Unassembled WGS sequence"/>
</dbReference>
<proteinExistence type="predicted"/>
<organism evidence="2 3">
    <name type="scientific">Frankia torreyi</name>
    <dbReference type="NCBI Taxonomy" id="1856"/>
    <lineage>
        <taxon>Bacteria</taxon>
        <taxon>Bacillati</taxon>
        <taxon>Actinomycetota</taxon>
        <taxon>Actinomycetes</taxon>
        <taxon>Frankiales</taxon>
        <taxon>Frankiaceae</taxon>
        <taxon>Frankia</taxon>
    </lineage>
</organism>
<reference evidence="3" key="1">
    <citation type="submission" date="2015-02" db="EMBL/GenBank/DDBJ databases">
        <title>Draft Genome of Frankia sp. CpI1-S.</title>
        <authorList>
            <person name="Oshone R.T."/>
            <person name="Ngom M."/>
            <person name="Ghodhbane-Gtari F."/>
            <person name="Gtari M."/>
            <person name="Morris K."/>
            <person name="Thomas K."/>
            <person name="Sen A."/>
            <person name="Tisa L.S."/>
        </authorList>
    </citation>
    <scope>NUCLEOTIDE SEQUENCE [LARGE SCALE GENOMIC DNA]</scope>
    <source>
        <strain evidence="3">CpI1-S</strain>
    </source>
</reference>
<dbReference type="RefSeq" id="WP_052680974.1">
    <property type="nucleotide sequence ID" value="NZ_JYFN01000006.1"/>
</dbReference>
<protein>
    <submittedName>
        <fullName evidence="2">Uncharacterized protein</fullName>
    </submittedName>
</protein>
<keyword evidence="3" id="KW-1185">Reference proteome</keyword>
<reference evidence="2 3" key="2">
    <citation type="journal article" date="2016" name="Genome Announc.">
        <title>Permanent Draft Genome Sequences for Two Variants of Frankia sp. Strain CpI1, the First Frankia Strain Isolated from Root Nodules of Comptonia peregrina.</title>
        <authorList>
            <person name="Oshone R."/>
            <person name="Hurst S.G.IV."/>
            <person name="Abebe-Akele F."/>
            <person name="Simpson S."/>
            <person name="Morris K."/>
            <person name="Thomas W.K."/>
            <person name="Tisa L.S."/>
        </authorList>
    </citation>
    <scope>NUCLEOTIDE SEQUENCE [LARGE SCALE GENOMIC DNA]</scope>
    <source>
        <strain evidence="3">CpI1-S</strain>
    </source>
</reference>
<comment type="caution">
    <text evidence="2">The sequence shown here is derived from an EMBL/GenBank/DDBJ whole genome shotgun (WGS) entry which is preliminary data.</text>
</comment>
<dbReference type="PATRIC" id="fig|1502723.3.peg.5037"/>
<dbReference type="OrthoDB" id="3211973at2"/>
<dbReference type="AlphaFoldDB" id="A0A0D8BKK2"/>
<evidence type="ECO:0000313" key="2">
    <source>
        <dbReference type="EMBL" id="KJE24519.1"/>
    </source>
</evidence>
<evidence type="ECO:0000256" key="1">
    <source>
        <dbReference type="SAM" id="MobiDB-lite"/>
    </source>
</evidence>
<sequence>MARGAGGGRPESGIYGTVLTAGLLAAQDPRHDPMAGIVLDVLVTVTVFWLAHGYAHAVGHPLARGEPSGALDRPGDADPGPDPPGSAAGVSRRPAPDRAPADPSSGPRVRGPRLAWTALVANWPLARASILPLGVLVLARLAGASVDDAQEAALWTCVALLALWGLRAGRAAGLGGWRLVRYATGSSLLGLVLVALEVLIH</sequence>
<evidence type="ECO:0000313" key="3">
    <source>
        <dbReference type="Proteomes" id="UP000032545"/>
    </source>
</evidence>
<dbReference type="EMBL" id="JYFN01000006">
    <property type="protein sequence ID" value="KJE24519.1"/>
    <property type="molecule type" value="Genomic_DNA"/>
</dbReference>